<evidence type="ECO:0000313" key="7">
    <source>
        <dbReference type="EMBL" id="CAD5221682.1"/>
    </source>
</evidence>
<dbReference type="Pfam" id="PF00270">
    <property type="entry name" value="DEAD"/>
    <property type="match status" value="1"/>
</dbReference>
<keyword evidence="1" id="KW-0547">Nucleotide-binding</keyword>
<keyword evidence="4" id="KW-0067">ATP-binding</keyword>
<dbReference type="SMART" id="SM00487">
    <property type="entry name" value="DEXDc"/>
    <property type="match status" value="1"/>
</dbReference>
<dbReference type="PROSITE" id="PS51192">
    <property type="entry name" value="HELICASE_ATP_BIND_1"/>
    <property type="match status" value="1"/>
</dbReference>
<dbReference type="Pfam" id="PF00271">
    <property type="entry name" value="Helicase_C"/>
    <property type="match status" value="1"/>
</dbReference>
<dbReference type="WBParaSite" id="BXY_1621600.1">
    <property type="protein sequence ID" value="BXY_1621600.1"/>
    <property type="gene ID" value="BXY_1621600"/>
</dbReference>
<dbReference type="Proteomes" id="UP000582659">
    <property type="component" value="Unassembled WGS sequence"/>
</dbReference>
<dbReference type="InterPro" id="IPR001650">
    <property type="entry name" value="Helicase_C-like"/>
</dbReference>
<gene>
    <name evidence="7" type="ORF">BXYJ_LOCUS6800</name>
</gene>
<organism evidence="8 10">
    <name type="scientific">Bursaphelenchus xylophilus</name>
    <name type="common">Pinewood nematode worm</name>
    <name type="synonym">Aphelenchoides xylophilus</name>
    <dbReference type="NCBI Taxonomy" id="6326"/>
    <lineage>
        <taxon>Eukaryota</taxon>
        <taxon>Metazoa</taxon>
        <taxon>Ecdysozoa</taxon>
        <taxon>Nematoda</taxon>
        <taxon>Chromadorea</taxon>
        <taxon>Rhabditida</taxon>
        <taxon>Tylenchina</taxon>
        <taxon>Tylenchomorpha</taxon>
        <taxon>Aphelenchoidea</taxon>
        <taxon>Aphelenchoididae</taxon>
        <taxon>Bursaphelenchus</taxon>
    </lineage>
</organism>
<dbReference type="AlphaFoldDB" id="A0A1I7ST47"/>
<dbReference type="eggNOG" id="KOG0950">
    <property type="taxonomic scope" value="Eukaryota"/>
</dbReference>
<dbReference type="GO" id="GO:0016787">
    <property type="term" value="F:hydrolase activity"/>
    <property type="evidence" value="ECO:0007669"/>
    <property type="project" value="UniProtKB-KW"/>
</dbReference>
<name>A0A1I7ST47_BURXY</name>
<keyword evidence="3" id="KW-0347">Helicase</keyword>
<reference evidence="10" key="1">
    <citation type="submission" date="2016-11" db="UniProtKB">
        <authorList>
            <consortium name="WormBaseParasite"/>
        </authorList>
    </citation>
    <scope>IDENTIFICATION</scope>
</reference>
<dbReference type="EMBL" id="CAJFCV020000003">
    <property type="protein sequence ID" value="CAG9108737.1"/>
    <property type="molecule type" value="Genomic_DNA"/>
</dbReference>
<dbReference type="SMART" id="SM00490">
    <property type="entry name" value="HELICc"/>
    <property type="match status" value="1"/>
</dbReference>
<dbReference type="GO" id="GO:0004386">
    <property type="term" value="F:helicase activity"/>
    <property type="evidence" value="ECO:0007669"/>
    <property type="project" value="UniProtKB-KW"/>
</dbReference>
<sequence>MGSNVRESVLRKLRDAYKIDNLAKFQEEIIYQDELYYPTLRNILFSAPTGSGKSLVAETIACVNVLLSRKRCIFIEPYIASASELFFSLQRQWRSLGLIVKAHFGAASLSLREEFDAVVCTIEKGTSLVSRLIKDRVLDQFSTIVIDEVHMTFDNDRGTLIEDLLIKLKFMNTISTETVCQVIAMSATVEDATPLEGLLNTTILDYSICEKRDLDEYYIVNNKYYSQRKEEIELVEKQPMFNFKSDETGVLNLVMESLVEWKSVLVFCRTKALVEKTAKLIAMCIDKCSKKKNDTFKVLGDRVGECNLLSGCGFMDTYIKTGVAFHHSGVPNEIRKKIETLYRERKIAVIVCTSTLSTGVNLPASRVLIILADNFDKSLNYVAYHQMIGRTGRRGFGRGSADFSLAALKSC</sequence>
<dbReference type="SUPFAM" id="SSF52540">
    <property type="entry name" value="P-loop containing nucleoside triphosphate hydrolases"/>
    <property type="match status" value="1"/>
</dbReference>
<evidence type="ECO:0000313" key="10">
    <source>
        <dbReference type="WBParaSite" id="BXY_1621600.1"/>
    </source>
</evidence>
<dbReference type="PROSITE" id="PS51194">
    <property type="entry name" value="HELICASE_CTER"/>
    <property type="match status" value="1"/>
</dbReference>
<evidence type="ECO:0000256" key="4">
    <source>
        <dbReference type="ARBA" id="ARBA00022840"/>
    </source>
</evidence>
<feature type="domain" description="Helicase C-terminal" evidence="6">
    <location>
        <begin position="253"/>
        <end position="411"/>
    </location>
</feature>
<dbReference type="InterPro" id="IPR050474">
    <property type="entry name" value="Hel308_SKI2-like"/>
</dbReference>
<protein>
    <submittedName>
        <fullName evidence="7">(pine wood nematode) hypothetical protein</fullName>
    </submittedName>
</protein>
<dbReference type="OrthoDB" id="2320933at2759"/>
<dbReference type="GO" id="GO:0005524">
    <property type="term" value="F:ATP binding"/>
    <property type="evidence" value="ECO:0007669"/>
    <property type="project" value="UniProtKB-KW"/>
</dbReference>
<dbReference type="SMR" id="A0A1I7ST47"/>
<evidence type="ECO:0000259" key="5">
    <source>
        <dbReference type="PROSITE" id="PS51192"/>
    </source>
</evidence>
<dbReference type="PANTHER" id="PTHR47961">
    <property type="entry name" value="DNA POLYMERASE THETA, PUTATIVE (AFU_ORTHOLOGUE AFUA_1G05260)-RELATED"/>
    <property type="match status" value="1"/>
</dbReference>
<dbReference type="InterPro" id="IPR011545">
    <property type="entry name" value="DEAD/DEAH_box_helicase_dom"/>
</dbReference>
<keyword evidence="2" id="KW-0378">Hydrolase</keyword>
<dbReference type="InterPro" id="IPR027417">
    <property type="entry name" value="P-loop_NTPase"/>
</dbReference>
<feature type="domain" description="Helicase ATP-binding" evidence="5">
    <location>
        <begin position="34"/>
        <end position="207"/>
    </location>
</feature>
<dbReference type="GO" id="GO:0003676">
    <property type="term" value="F:nucleic acid binding"/>
    <property type="evidence" value="ECO:0007669"/>
    <property type="project" value="InterPro"/>
</dbReference>
<evidence type="ECO:0000313" key="8">
    <source>
        <dbReference type="Proteomes" id="UP000095284"/>
    </source>
</evidence>
<evidence type="ECO:0000256" key="1">
    <source>
        <dbReference type="ARBA" id="ARBA00022741"/>
    </source>
</evidence>
<dbReference type="InterPro" id="IPR014001">
    <property type="entry name" value="Helicase_ATP-bd"/>
</dbReference>
<evidence type="ECO:0000259" key="6">
    <source>
        <dbReference type="PROSITE" id="PS51194"/>
    </source>
</evidence>
<evidence type="ECO:0000256" key="2">
    <source>
        <dbReference type="ARBA" id="ARBA00022801"/>
    </source>
</evidence>
<dbReference type="PANTHER" id="PTHR47961:SF6">
    <property type="entry name" value="DNA-DIRECTED DNA POLYMERASE"/>
    <property type="match status" value="1"/>
</dbReference>
<keyword evidence="9" id="KW-1185">Reference proteome</keyword>
<accession>A0A1I7ST47</accession>
<proteinExistence type="predicted"/>
<dbReference type="EMBL" id="CAJFDI010000003">
    <property type="protein sequence ID" value="CAD5221682.1"/>
    <property type="molecule type" value="Genomic_DNA"/>
</dbReference>
<dbReference type="Proteomes" id="UP000659654">
    <property type="component" value="Unassembled WGS sequence"/>
</dbReference>
<dbReference type="Proteomes" id="UP000095284">
    <property type="component" value="Unplaced"/>
</dbReference>
<reference evidence="7" key="2">
    <citation type="submission" date="2020-09" db="EMBL/GenBank/DDBJ databases">
        <authorList>
            <person name="Kikuchi T."/>
        </authorList>
    </citation>
    <scope>NUCLEOTIDE SEQUENCE</scope>
    <source>
        <strain evidence="7">Ka4C1</strain>
    </source>
</reference>
<evidence type="ECO:0000256" key="3">
    <source>
        <dbReference type="ARBA" id="ARBA00022806"/>
    </source>
</evidence>
<dbReference type="Gene3D" id="3.40.50.300">
    <property type="entry name" value="P-loop containing nucleotide triphosphate hydrolases"/>
    <property type="match status" value="2"/>
</dbReference>
<evidence type="ECO:0000313" key="9">
    <source>
        <dbReference type="Proteomes" id="UP000659654"/>
    </source>
</evidence>